<dbReference type="EMBL" id="ML995500">
    <property type="protein sequence ID" value="KAF2137806.1"/>
    <property type="molecule type" value="Genomic_DNA"/>
</dbReference>
<sequence length="206" mass="22365">MSFWSGSHTAADHCNTSMDTYNLPQAHGIDKHRIAEPGNMANFLSEELQALNAHRSQGKGMEGKVGDPDYALQLYRWELEEGIQILRDGIMGRSNADAVQTDRHILAEGSQAEDVAIRDRSLAQKLSGQEQCTAGLADGGDVEEPAKLAASNNSKEESSAVLVKKLNVGTAQSSAHRGVRRRTEGTVDQVCEICGEEQKSFDVARL</sequence>
<dbReference type="AlphaFoldDB" id="A0A6A6B1W5"/>
<dbReference type="RefSeq" id="XP_033393521.1">
    <property type="nucleotide sequence ID" value="XM_033542494.1"/>
</dbReference>
<reference evidence="1" key="1">
    <citation type="journal article" date="2020" name="Stud. Mycol.">
        <title>101 Dothideomycetes genomes: a test case for predicting lifestyles and emergence of pathogens.</title>
        <authorList>
            <person name="Haridas S."/>
            <person name="Albert R."/>
            <person name="Binder M."/>
            <person name="Bloem J."/>
            <person name="Labutti K."/>
            <person name="Salamov A."/>
            <person name="Andreopoulos B."/>
            <person name="Baker S."/>
            <person name="Barry K."/>
            <person name="Bills G."/>
            <person name="Bluhm B."/>
            <person name="Cannon C."/>
            <person name="Castanera R."/>
            <person name="Culley D."/>
            <person name="Daum C."/>
            <person name="Ezra D."/>
            <person name="Gonzalez J."/>
            <person name="Henrissat B."/>
            <person name="Kuo A."/>
            <person name="Liang C."/>
            <person name="Lipzen A."/>
            <person name="Lutzoni F."/>
            <person name="Magnuson J."/>
            <person name="Mondo S."/>
            <person name="Nolan M."/>
            <person name="Ohm R."/>
            <person name="Pangilinan J."/>
            <person name="Park H.-J."/>
            <person name="Ramirez L."/>
            <person name="Alfaro M."/>
            <person name="Sun H."/>
            <person name="Tritt A."/>
            <person name="Yoshinaga Y."/>
            <person name="Zwiers L.-H."/>
            <person name="Turgeon B."/>
            <person name="Goodwin S."/>
            <person name="Spatafora J."/>
            <person name="Crous P."/>
            <person name="Grigoriev I."/>
        </authorList>
    </citation>
    <scope>NUCLEOTIDE SEQUENCE</scope>
    <source>
        <strain evidence="1">CBS 121167</strain>
    </source>
</reference>
<keyword evidence="2" id="KW-1185">Reference proteome</keyword>
<organism evidence="1 2">
    <name type="scientific">Aplosporella prunicola CBS 121167</name>
    <dbReference type="NCBI Taxonomy" id="1176127"/>
    <lineage>
        <taxon>Eukaryota</taxon>
        <taxon>Fungi</taxon>
        <taxon>Dikarya</taxon>
        <taxon>Ascomycota</taxon>
        <taxon>Pezizomycotina</taxon>
        <taxon>Dothideomycetes</taxon>
        <taxon>Dothideomycetes incertae sedis</taxon>
        <taxon>Botryosphaeriales</taxon>
        <taxon>Aplosporellaceae</taxon>
        <taxon>Aplosporella</taxon>
    </lineage>
</organism>
<dbReference type="OrthoDB" id="9977870at2759"/>
<evidence type="ECO:0000313" key="2">
    <source>
        <dbReference type="Proteomes" id="UP000799438"/>
    </source>
</evidence>
<protein>
    <submittedName>
        <fullName evidence="1">Uncharacterized protein</fullName>
    </submittedName>
</protein>
<evidence type="ECO:0000313" key="1">
    <source>
        <dbReference type="EMBL" id="KAF2137806.1"/>
    </source>
</evidence>
<proteinExistence type="predicted"/>
<gene>
    <name evidence="1" type="ORF">K452DRAFT_301761</name>
</gene>
<name>A0A6A6B1W5_9PEZI</name>
<dbReference type="GeneID" id="54299991"/>
<dbReference type="Proteomes" id="UP000799438">
    <property type="component" value="Unassembled WGS sequence"/>
</dbReference>
<accession>A0A6A6B1W5</accession>